<dbReference type="RefSeq" id="WP_310172027.1">
    <property type="nucleotide sequence ID" value="NZ_BAABHE010000002.1"/>
</dbReference>
<organism evidence="3 4">
    <name type="scientific">Enteractinococcus fodinae</name>
    <dbReference type="NCBI Taxonomy" id="684663"/>
    <lineage>
        <taxon>Bacteria</taxon>
        <taxon>Bacillati</taxon>
        <taxon>Actinomycetota</taxon>
        <taxon>Actinomycetes</taxon>
        <taxon>Micrococcales</taxon>
        <taxon>Micrococcaceae</taxon>
    </lineage>
</organism>
<dbReference type="InterPro" id="IPR002881">
    <property type="entry name" value="DUF58"/>
</dbReference>
<gene>
    <name evidence="3" type="ORF">J2S62_000977</name>
</gene>
<dbReference type="EMBL" id="JAVDYJ010000001">
    <property type="protein sequence ID" value="MDR7346720.1"/>
    <property type="molecule type" value="Genomic_DNA"/>
</dbReference>
<feature type="domain" description="DUF58" evidence="2">
    <location>
        <begin position="192"/>
        <end position="367"/>
    </location>
</feature>
<keyword evidence="1" id="KW-0812">Transmembrane</keyword>
<keyword evidence="1" id="KW-1133">Transmembrane helix</keyword>
<keyword evidence="4" id="KW-1185">Reference proteome</keyword>
<evidence type="ECO:0000313" key="4">
    <source>
        <dbReference type="Proteomes" id="UP001183794"/>
    </source>
</evidence>
<feature type="transmembrane region" description="Helical" evidence="1">
    <location>
        <begin position="7"/>
        <end position="40"/>
    </location>
</feature>
<dbReference type="Pfam" id="PF01882">
    <property type="entry name" value="DUF58"/>
    <property type="match status" value="1"/>
</dbReference>
<dbReference type="PANTHER" id="PTHR33608:SF3">
    <property type="entry name" value="SLR2013 PROTEIN"/>
    <property type="match status" value="1"/>
</dbReference>
<proteinExistence type="predicted"/>
<evidence type="ECO:0000313" key="3">
    <source>
        <dbReference type="EMBL" id="MDR7346720.1"/>
    </source>
</evidence>
<name>A0ABU2AZD7_9MICC</name>
<accession>A0ABU2AZD7</accession>
<protein>
    <submittedName>
        <fullName evidence="3">Uncharacterized protein (DUF58 family)</fullName>
    </submittedName>
</protein>
<reference evidence="3 4" key="1">
    <citation type="submission" date="2023-07" db="EMBL/GenBank/DDBJ databases">
        <title>Sequencing the genomes of 1000 actinobacteria strains.</title>
        <authorList>
            <person name="Klenk H.-P."/>
        </authorList>
    </citation>
    <scope>NUCLEOTIDE SEQUENCE [LARGE SCALE GENOMIC DNA]</scope>
    <source>
        <strain evidence="3 4">DSM 22966</strain>
    </source>
</reference>
<evidence type="ECO:0000259" key="2">
    <source>
        <dbReference type="Pfam" id="PF01882"/>
    </source>
</evidence>
<sequence length="430" mass="47245">MFVSSRFVLLAAIGFVPMVLWPSWGTVFALVGLLALVLAIELSLTPSPRAVAIRRSDNKQVRLDTPLEVWVEVSNRARRRMRGHIRDGWQPSAHADQPLQALNLAPGSTQRFTTVVTPSRRGTVRTGKLTIRTTGPLGLAGRQYTHALSGEVTVVPPFRSRRHLPSRIQQLREIDGRSAVHMPGAGHEFDSLRGYVRGDDVRTIDWRASARSDELIVRTYRPERDRRVVVVLDSSRASAVRVGDETRFDAGIEAALFMAALANAGGDRVDLLALDQTVRARSSSEEKGHLLHRVATVLAKVFPRLLAADWSILPPEIAAISRQRALIVLVTPLDSGAIEEGLLPILPVLTHRHVVLVAAVADPELDEMAEQRDTPDSAFIAASAEAQKLRNRNLIQLLNRYGAEVVEAQPDDLPMAVGDAYLRLKAAGRL</sequence>
<keyword evidence="1" id="KW-0472">Membrane</keyword>
<evidence type="ECO:0000256" key="1">
    <source>
        <dbReference type="SAM" id="Phobius"/>
    </source>
</evidence>
<dbReference type="Proteomes" id="UP001183794">
    <property type="component" value="Unassembled WGS sequence"/>
</dbReference>
<dbReference type="PANTHER" id="PTHR33608">
    <property type="entry name" value="BLL2464 PROTEIN"/>
    <property type="match status" value="1"/>
</dbReference>
<comment type="caution">
    <text evidence="3">The sequence shown here is derived from an EMBL/GenBank/DDBJ whole genome shotgun (WGS) entry which is preliminary data.</text>
</comment>